<sequence>MKEMENIDTKNKVKMRDMVHKLIISQLFSDGLQQLASSMIGSTHPDTPCPPSDRLLHLVTLGLEQEQKRQGAKITSISTKFDNLGAGLDLESISDDSPSAPEPAVYETVYVTAHKAPCRSGAITPDGELVATGSVDTSIKILSVERMLAKSSDIETAEPQGHPVIRTLYDHNEEVTCLQFHPKEQILISGSKDFTVRLFDYSRTSVKKAFRVLNESSSVNSLSIHPTGDFLLIGTQHPVLRIYDINTSQCFVGSEQTTNHKGEINTTAWSSDGKLFVSGSADGSIKIWDGVSGKCVNTCSAAHEGAEIGSVMFTRNNKYILSSGKDSMVKLWELSTNRSLIAYTGAGATGKPEFLGQATFNHTEEFVMYPDEATISLCVWDARSASRQTLLSLGHNGPIRCICHSPVSAGFLTCSDDFRARFWYRRMAPI</sequence>
<gene>
    <name evidence="9" type="ORF">Ocin01_00913</name>
</gene>
<evidence type="ECO:0000256" key="1">
    <source>
        <dbReference type="ARBA" id="ARBA00004123"/>
    </source>
</evidence>
<organism evidence="9 10">
    <name type="scientific">Orchesella cincta</name>
    <name type="common">Springtail</name>
    <name type="synonym">Podura cincta</name>
    <dbReference type="NCBI Taxonomy" id="48709"/>
    <lineage>
        <taxon>Eukaryota</taxon>
        <taxon>Metazoa</taxon>
        <taxon>Ecdysozoa</taxon>
        <taxon>Arthropoda</taxon>
        <taxon>Hexapoda</taxon>
        <taxon>Collembola</taxon>
        <taxon>Entomobryomorpha</taxon>
        <taxon>Entomobryoidea</taxon>
        <taxon>Orchesellidae</taxon>
        <taxon>Orchesellinae</taxon>
        <taxon>Orchesella</taxon>
    </lineage>
</organism>
<dbReference type="InterPro" id="IPR036322">
    <property type="entry name" value="WD40_repeat_dom_sf"/>
</dbReference>
<dbReference type="GO" id="GO:0005848">
    <property type="term" value="C:mRNA cleavage stimulating factor complex"/>
    <property type="evidence" value="ECO:0007669"/>
    <property type="project" value="InterPro"/>
</dbReference>
<dbReference type="Pfam" id="PF00400">
    <property type="entry name" value="WD40"/>
    <property type="match status" value="3"/>
</dbReference>
<dbReference type="InterPro" id="IPR019775">
    <property type="entry name" value="WD40_repeat_CS"/>
</dbReference>
<dbReference type="InterPro" id="IPR020472">
    <property type="entry name" value="WD40_PAC1"/>
</dbReference>
<dbReference type="Pfam" id="PF16699">
    <property type="entry name" value="CSTF1_dimer"/>
    <property type="match status" value="1"/>
</dbReference>
<dbReference type="PROSITE" id="PS50294">
    <property type="entry name" value="WD_REPEATS_REGION"/>
    <property type="match status" value="3"/>
</dbReference>
<dbReference type="PANTHER" id="PTHR44133:SF2">
    <property type="entry name" value="CLEAVAGE STIMULATION FACTOR SUBUNIT 1"/>
    <property type="match status" value="1"/>
</dbReference>
<keyword evidence="2 7" id="KW-0853">WD repeat</keyword>
<dbReference type="SMART" id="SM00320">
    <property type="entry name" value="WD40"/>
    <property type="match status" value="6"/>
</dbReference>
<dbReference type="SUPFAM" id="SSF50978">
    <property type="entry name" value="WD40 repeat-like"/>
    <property type="match status" value="1"/>
</dbReference>
<evidence type="ECO:0000313" key="10">
    <source>
        <dbReference type="Proteomes" id="UP000094527"/>
    </source>
</evidence>
<dbReference type="Proteomes" id="UP000094527">
    <property type="component" value="Unassembled WGS sequence"/>
</dbReference>
<evidence type="ECO:0000256" key="5">
    <source>
        <dbReference type="ARBA" id="ARBA00023242"/>
    </source>
</evidence>
<evidence type="ECO:0000256" key="4">
    <source>
        <dbReference type="ARBA" id="ARBA00022737"/>
    </source>
</evidence>
<feature type="domain" description="Cleavage stimulation factor subunit 1 dimerisation" evidence="8">
    <location>
        <begin position="11"/>
        <end position="66"/>
    </location>
</feature>
<dbReference type="InterPro" id="IPR015943">
    <property type="entry name" value="WD40/YVTN_repeat-like_dom_sf"/>
</dbReference>
<feature type="repeat" description="WD" evidence="7">
    <location>
        <begin position="168"/>
        <end position="209"/>
    </location>
</feature>
<dbReference type="InterPro" id="IPR044633">
    <property type="entry name" value="CstF1-like"/>
</dbReference>
<proteinExistence type="predicted"/>
<dbReference type="FunFam" id="2.130.10.10:FF:000089">
    <property type="entry name" value="Cleavage stimulation factor subunit 1"/>
    <property type="match status" value="1"/>
</dbReference>
<dbReference type="PANTHER" id="PTHR44133">
    <property type="entry name" value="CLEAVAGE STIMULATION FACTOR SUBUNIT 1"/>
    <property type="match status" value="1"/>
</dbReference>
<dbReference type="InterPro" id="IPR038184">
    <property type="entry name" value="CSTF1_dimer_sf"/>
</dbReference>
<comment type="caution">
    <text evidence="9">The sequence shown here is derived from an EMBL/GenBank/DDBJ whole genome shotgun (WGS) entry which is preliminary data.</text>
</comment>
<evidence type="ECO:0000256" key="3">
    <source>
        <dbReference type="ARBA" id="ARBA00022664"/>
    </source>
</evidence>
<keyword evidence="5" id="KW-0539">Nucleus</keyword>
<dbReference type="EMBL" id="LJIJ01000017">
    <property type="protein sequence ID" value="ODN05760.1"/>
    <property type="molecule type" value="Genomic_DNA"/>
</dbReference>
<keyword evidence="3" id="KW-0507">mRNA processing</keyword>
<keyword evidence="4" id="KW-0677">Repeat</keyword>
<dbReference type="OMA" id="HTEDYVM"/>
<feature type="repeat" description="WD" evidence="7">
    <location>
        <begin position="301"/>
        <end position="342"/>
    </location>
</feature>
<dbReference type="PROSITE" id="PS00678">
    <property type="entry name" value="WD_REPEATS_1"/>
    <property type="match status" value="1"/>
</dbReference>
<dbReference type="GO" id="GO:0031124">
    <property type="term" value="P:mRNA 3'-end processing"/>
    <property type="evidence" value="ECO:0007669"/>
    <property type="project" value="InterPro"/>
</dbReference>
<comment type="subcellular location">
    <subcellularLocation>
        <location evidence="1">Nucleus</location>
    </subcellularLocation>
</comment>
<dbReference type="PROSITE" id="PS50082">
    <property type="entry name" value="WD_REPEATS_2"/>
    <property type="match status" value="3"/>
</dbReference>
<feature type="repeat" description="WD" evidence="7">
    <location>
        <begin position="257"/>
        <end position="298"/>
    </location>
</feature>
<keyword evidence="10" id="KW-1185">Reference proteome</keyword>
<evidence type="ECO:0000256" key="2">
    <source>
        <dbReference type="ARBA" id="ARBA00022574"/>
    </source>
</evidence>
<dbReference type="InterPro" id="IPR001680">
    <property type="entry name" value="WD40_rpt"/>
</dbReference>
<evidence type="ECO:0000256" key="7">
    <source>
        <dbReference type="PROSITE-ProRule" id="PRU00221"/>
    </source>
</evidence>
<dbReference type="GO" id="GO:0003723">
    <property type="term" value="F:RNA binding"/>
    <property type="evidence" value="ECO:0007669"/>
    <property type="project" value="TreeGrafter"/>
</dbReference>
<dbReference type="Gene3D" id="2.130.10.10">
    <property type="entry name" value="YVTN repeat-like/Quinoprotein amine dehydrogenase"/>
    <property type="match status" value="3"/>
</dbReference>
<dbReference type="Gene3D" id="1.20.960.50">
    <property type="entry name" value="Cleavage stimulation factor subunit 1, dimerisation domain"/>
    <property type="match status" value="1"/>
</dbReference>
<dbReference type="OrthoDB" id="14421at2759"/>
<protein>
    <recommendedName>
        <fullName evidence="6">Cleavage stimulation factor 50 kDa subunit</fullName>
    </recommendedName>
</protein>
<evidence type="ECO:0000256" key="6">
    <source>
        <dbReference type="ARBA" id="ARBA00029851"/>
    </source>
</evidence>
<evidence type="ECO:0000259" key="8">
    <source>
        <dbReference type="Pfam" id="PF16699"/>
    </source>
</evidence>
<dbReference type="InterPro" id="IPR032028">
    <property type="entry name" value="CSTF1_dimer"/>
</dbReference>
<name>A0A1D2NKH8_ORCCI</name>
<evidence type="ECO:0000313" key="9">
    <source>
        <dbReference type="EMBL" id="ODN05760.1"/>
    </source>
</evidence>
<dbReference type="AlphaFoldDB" id="A0A1D2NKH8"/>
<dbReference type="STRING" id="48709.A0A1D2NKH8"/>
<dbReference type="Pfam" id="PF23410">
    <property type="entry name" value="Beta-prop_VPS8"/>
    <property type="match status" value="1"/>
</dbReference>
<dbReference type="PRINTS" id="PR00320">
    <property type="entry name" value="GPROTEINBRPT"/>
</dbReference>
<accession>A0A1D2NKH8</accession>
<dbReference type="CDD" id="cd00200">
    <property type="entry name" value="WD40"/>
    <property type="match status" value="1"/>
</dbReference>
<reference evidence="9 10" key="1">
    <citation type="journal article" date="2016" name="Genome Biol. Evol.">
        <title>Gene Family Evolution Reflects Adaptation to Soil Environmental Stressors in the Genome of the Collembolan Orchesella cincta.</title>
        <authorList>
            <person name="Faddeeva-Vakhrusheva A."/>
            <person name="Derks M.F."/>
            <person name="Anvar S.Y."/>
            <person name="Agamennone V."/>
            <person name="Suring W."/>
            <person name="Smit S."/>
            <person name="van Straalen N.M."/>
            <person name="Roelofs D."/>
        </authorList>
    </citation>
    <scope>NUCLEOTIDE SEQUENCE [LARGE SCALE GENOMIC DNA]</scope>
    <source>
        <tissue evidence="9">Mixed pool</tissue>
    </source>
</reference>
<dbReference type="FunFam" id="1.20.960.50:FF:000001">
    <property type="entry name" value="Cleavage stimulation factor subunit 1"/>
    <property type="match status" value="1"/>
</dbReference>